<organism evidence="2 3">
    <name type="scientific">Sphingobium tyrosinilyticum</name>
    <dbReference type="NCBI Taxonomy" id="2715436"/>
    <lineage>
        <taxon>Bacteria</taxon>
        <taxon>Pseudomonadati</taxon>
        <taxon>Pseudomonadota</taxon>
        <taxon>Alphaproteobacteria</taxon>
        <taxon>Sphingomonadales</taxon>
        <taxon>Sphingomonadaceae</taxon>
        <taxon>Sphingobium</taxon>
    </lineage>
</organism>
<dbReference type="InterPro" id="IPR016147">
    <property type="entry name" value="Pili_assmbl_chaperone_N"/>
</dbReference>
<dbReference type="Proteomes" id="UP001595957">
    <property type="component" value="Unassembled WGS sequence"/>
</dbReference>
<dbReference type="RefSeq" id="WP_380803972.1">
    <property type="nucleotide sequence ID" value="NZ_JBHSFZ010000015.1"/>
</dbReference>
<comment type="caution">
    <text evidence="2">The sequence shown here is derived from an EMBL/GenBank/DDBJ whole genome shotgun (WGS) entry which is preliminary data.</text>
</comment>
<name>A0ABV9EXE2_9SPHN</name>
<dbReference type="InterPro" id="IPR008962">
    <property type="entry name" value="PapD-like_sf"/>
</dbReference>
<keyword evidence="3" id="KW-1185">Reference proteome</keyword>
<dbReference type="Gene3D" id="2.60.40.10">
    <property type="entry name" value="Immunoglobulins"/>
    <property type="match status" value="1"/>
</dbReference>
<reference evidence="3" key="1">
    <citation type="journal article" date="2019" name="Int. J. Syst. Evol. Microbiol.">
        <title>The Global Catalogue of Microorganisms (GCM) 10K type strain sequencing project: providing services to taxonomists for standard genome sequencing and annotation.</title>
        <authorList>
            <consortium name="The Broad Institute Genomics Platform"/>
            <consortium name="The Broad Institute Genome Sequencing Center for Infectious Disease"/>
            <person name="Wu L."/>
            <person name="Ma J."/>
        </authorList>
    </citation>
    <scope>NUCLEOTIDE SEQUENCE [LARGE SCALE GENOMIC DNA]</scope>
    <source>
        <strain evidence="3">NBRC 103632</strain>
    </source>
</reference>
<evidence type="ECO:0000313" key="3">
    <source>
        <dbReference type="Proteomes" id="UP001595957"/>
    </source>
</evidence>
<dbReference type="SUPFAM" id="SSF49354">
    <property type="entry name" value="PapD-like"/>
    <property type="match status" value="1"/>
</dbReference>
<dbReference type="PANTHER" id="PTHR30251:SF4">
    <property type="entry name" value="SLR1668 PROTEIN"/>
    <property type="match status" value="1"/>
</dbReference>
<evidence type="ECO:0000313" key="2">
    <source>
        <dbReference type="EMBL" id="MFC4594332.1"/>
    </source>
</evidence>
<accession>A0ABV9EXE2</accession>
<evidence type="ECO:0000259" key="1">
    <source>
        <dbReference type="Pfam" id="PF00345"/>
    </source>
</evidence>
<protein>
    <submittedName>
        <fullName evidence="2">Molecular chaperone</fullName>
    </submittedName>
</protein>
<gene>
    <name evidence="2" type="ORF">ACFO3E_09030</name>
</gene>
<dbReference type="EMBL" id="JBHSFZ010000015">
    <property type="protein sequence ID" value="MFC4594332.1"/>
    <property type="molecule type" value="Genomic_DNA"/>
</dbReference>
<dbReference type="InterPro" id="IPR013783">
    <property type="entry name" value="Ig-like_fold"/>
</dbReference>
<sequence length="218" mass="22950">MPADAASLRILPVRIELAAEKQFCALTIANDDVNPATVQVRGFGWRKDGGGNDLLDPDTGPMVNPSIVSIPAGETRLIRCGLPPKSGSREESYRLVIDELPTSTAAPGTVRTLLRVSIPLFRAPSGAAPLLRWSVHMGAKGATLSLINQGDRHIQGTAVNLRLANGSTRAVKLDKGFYLLADGRIPLPIGPLDGSSIAGVEIETTRGALIASRASSDQ</sequence>
<proteinExistence type="predicted"/>
<dbReference type="Pfam" id="PF00345">
    <property type="entry name" value="PapD_N"/>
    <property type="match status" value="1"/>
</dbReference>
<feature type="domain" description="Pili assembly chaperone N-terminal" evidence="1">
    <location>
        <begin position="8"/>
        <end position="126"/>
    </location>
</feature>
<dbReference type="InterPro" id="IPR050643">
    <property type="entry name" value="Periplasmic_pilus_chap"/>
</dbReference>
<dbReference type="PANTHER" id="PTHR30251">
    <property type="entry name" value="PILUS ASSEMBLY CHAPERONE"/>
    <property type="match status" value="1"/>
</dbReference>